<dbReference type="Proteomes" id="UP000218209">
    <property type="component" value="Unassembled WGS sequence"/>
</dbReference>
<keyword evidence="3" id="KW-1185">Reference proteome</keyword>
<proteinExistence type="predicted"/>
<feature type="compositionally biased region" description="Pro residues" evidence="1">
    <location>
        <begin position="27"/>
        <end position="40"/>
    </location>
</feature>
<evidence type="ECO:0000313" key="2">
    <source>
        <dbReference type="EMBL" id="OSX76335.1"/>
    </source>
</evidence>
<feature type="compositionally biased region" description="Gly residues" evidence="1">
    <location>
        <begin position="489"/>
        <end position="498"/>
    </location>
</feature>
<reference evidence="2 3" key="1">
    <citation type="submission" date="2017-03" db="EMBL/GenBank/DDBJ databases">
        <title>WGS assembly of Porphyra umbilicalis.</title>
        <authorList>
            <person name="Brawley S.H."/>
            <person name="Blouin N.A."/>
            <person name="Ficko-Blean E."/>
            <person name="Wheeler G.L."/>
            <person name="Lohr M."/>
            <person name="Goodson H.V."/>
            <person name="Jenkins J.W."/>
            <person name="Blaby-Haas C.E."/>
            <person name="Helliwell K.E."/>
            <person name="Chan C."/>
            <person name="Marriage T."/>
            <person name="Bhattacharya D."/>
            <person name="Klein A.S."/>
            <person name="Badis Y."/>
            <person name="Brodie J."/>
            <person name="Cao Y."/>
            <person name="Collen J."/>
            <person name="Dittami S.M."/>
            <person name="Gachon C.M."/>
            <person name="Green B.R."/>
            <person name="Karpowicz S."/>
            <person name="Kim J.W."/>
            <person name="Kudahl U."/>
            <person name="Lin S."/>
            <person name="Michel G."/>
            <person name="Mittag M."/>
            <person name="Olson B.J."/>
            <person name="Pangilinan J."/>
            <person name="Peng Y."/>
            <person name="Qiu H."/>
            <person name="Shu S."/>
            <person name="Singer J.T."/>
            <person name="Smith A.G."/>
            <person name="Sprecher B.N."/>
            <person name="Wagner V."/>
            <person name="Wang W."/>
            <person name="Wang Z.-Y."/>
            <person name="Yan J."/>
            <person name="Yarish C."/>
            <person name="Zoeuner-Riek S."/>
            <person name="Zhuang Y."/>
            <person name="Zou Y."/>
            <person name="Lindquist E.A."/>
            <person name="Grimwood J."/>
            <person name="Barry K."/>
            <person name="Rokhsar D.S."/>
            <person name="Schmutz J."/>
            <person name="Stiller J.W."/>
            <person name="Grossman A.R."/>
            <person name="Prochnik S.E."/>
        </authorList>
    </citation>
    <scope>NUCLEOTIDE SEQUENCE [LARGE SCALE GENOMIC DNA]</scope>
    <source>
        <strain evidence="2">4086291</strain>
    </source>
</reference>
<feature type="compositionally biased region" description="Basic and acidic residues" evidence="1">
    <location>
        <begin position="447"/>
        <end position="467"/>
    </location>
</feature>
<organism evidence="2 3">
    <name type="scientific">Porphyra umbilicalis</name>
    <name type="common">Purple laver</name>
    <name type="synonym">Red alga</name>
    <dbReference type="NCBI Taxonomy" id="2786"/>
    <lineage>
        <taxon>Eukaryota</taxon>
        <taxon>Rhodophyta</taxon>
        <taxon>Bangiophyceae</taxon>
        <taxon>Bangiales</taxon>
        <taxon>Bangiaceae</taxon>
        <taxon>Porphyra</taxon>
    </lineage>
</organism>
<gene>
    <name evidence="2" type="ORF">BU14_0196s0002</name>
</gene>
<feature type="compositionally biased region" description="Basic residues" evidence="1">
    <location>
        <begin position="468"/>
        <end position="481"/>
    </location>
</feature>
<name>A0A1X6P6G2_PORUM</name>
<dbReference type="AlphaFoldDB" id="A0A1X6P6G2"/>
<evidence type="ECO:0000256" key="1">
    <source>
        <dbReference type="SAM" id="MobiDB-lite"/>
    </source>
</evidence>
<evidence type="ECO:0000313" key="3">
    <source>
        <dbReference type="Proteomes" id="UP000218209"/>
    </source>
</evidence>
<sequence length="594" mass="63349">MAGQLVRNGPRHAARAASGWARLGPDGPTPLNPPPPPPYNPGWAPRRTRGGGATPPAPRPCGVDGARRPPPPRRLGGVRPPTKVVLEHLERGLGPHRVPRVLAPPLLELRLPVPREDALDKVVPAHHGKHGLVVVGLLEEVHRPLHLRVPRARRRAAHGAAARLEEHNRLGRPQRRLPHVHVLHHPLPREEELGDGVGAVDRLGFGERKVAVDADKVEGVPPVDGLVRVPVRRVRDEAAVALARADNDLAPKLGGGLEGLELRADAKGVHLFARGHGRVLPDKLFVRVEVGVVGLDDAPELVVVEANMGLEQHPHALPVDNVDRVLDGHGVRAVPPVVEEDLGAVLVLLKLVKDERDGVDVEPPHAANGRRQLGGEEVEPGERRQRHPPVRAKPPLAVPRAVGHKGVGHAVARAVAATLRLGAPLPGAAAMGGLPRGLGRVGRQRRHVGEEAGDDARGARGGGCDRRQGRRRRRNGGRRRPQERPPPGGGCQGHGGPAEGVWRLNGRVGGRGAPAIRPSRQGVAGGEPGGEEAGIDAQMREGARHRRRGGCAPPPRRARSACGRARVGVCHRSLLRPLLLRGRRQGPVRPWPAA</sequence>
<feature type="region of interest" description="Disordered" evidence="1">
    <location>
        <begin position="1"/>
        <end position="79"/>
    </location>
</feature>
<feature type="region of interest" description="Disordered" evidence="1">
    <location>
        <begin position="446"/>
        <end position="559"/>
    </location>
</feature>
<accession>A0A1X6P6G2</accession>
<feature type="region of interest" description="Disordered" evidence="1">
    <location>
        <begin position="359"/>
        <end position="396"/>
    </location>
</feature>
<protein>
    <submittedName>
        <fullName evidence="2">Uncharacterized protein</fullName>
    </submittedName>
</protein>
<dbReference type="EMBL" id="KV918870">
    <property type="protein sequence ID" value="OSX76335.1"/>
    <property type="molecule type" value="Genomic_DNA"/>
</dbReference>